<name>A0A6M0H6Q1_9CLOT</name>
<evidence type="ECO:0000256" key="2">
    <source>
        <dbReference type="ARBA" id="ARBA00004924"/>
    </source>
</evidence>
<dbReference type="InterPro" id="IPR001242">
    <property type="entry name" value="Condensation_dom"/>
</dbReference>
<dbReference type="Pfam" id="PF00668">
    <property type="entry name" value="Condensation"/>
    <property type="match status" value="2"/>
</dbReference>
<dbReference type="GO" id="GO:0005737">
    <property type="term" value="C:cytoplasm"/>
    <property type="evidence" value="ECO:0007669"/>
    <property type="project" value="TreeGrafter"/>
</dbReference>
<keyword evidence="4" id="KW-0596">Phosphopantetheine</keyword>
<evidence type="ECO:0000256" key="1">
    <source>
        <dbReference type="ARBA" id="ARBA00001957"/>
    </source>
</evidence>
<dbReference type="Proteomes" id="UP000481872">
    <property type="component" value="Unassembled WGS sequence"/>
</dbReference>
<dbReference type="PROSITE" id="PS00455">
    <property type="entry name" value="AMP_BINDING"/>
    <property type="match status" value="2"/>
</dbReference>
<dbReference type="Pfam" id="PF00501">
    <property type="entry name" value="AMP-binding"/>
    <property type="match status" value="2"/>
</dbReference>
<dbReference type="CDD" id="cd12114">
    <property type="entry name" value="A_NRPS_TlmIV_like"/>
    <property type="match status" value="2"/>
</dbReference>
<comment type="pathway">
    <text evidence="2">Siderophore biosynthesis.</text>
</comment>
<keyword evidence="5" id="KW-0597">Phosphoprotein</keyword>
<dbReference type="FunFam" id="3.40.50.980:FF:000001">
    <property type="entry name" value="Non-ribosomal peptide synthetase"/>
    <property type="match status" value="1"/>
</dbReference>
<reference evidence="8 9" key="1">
    <citation type="submission" date="2020-02" db="EMBL/GenBank/DDBJ databases">
        <title>Genome assembly of a novel Clostridium senegalense strain.</title>
        <authorList>
            <person name="Gupta T.B."/>
            <person name="Jauregui R."/>
            <person name="Maclean P."/>
            <person name="Nawarathana A."/>
            <person name="Brightwell G."/>
        </authorList>
    </citation>
    <scope>NUCLEOTIDE SEQUENCE [LARGE SCALE GENOMIC DNA]</scope>
    <source>
        <strain evidence="8 9">AGRFS4</strain>
    </source>
</reference>
<dbReference type="SUPFAM" id="SSF56801">
    <property type="entry name" value="Acetyl-CoA synthetase-like"/>
    <property type="match status" value="2"/>
</dbReference>
<evidence type="ECO:0000256" key="4">
    <source>
        <dbReference type="ARBA" id="ARBA00022450"/>
    </source>
</evidence>
<comment type="similarity">
    <text evidence="3">Belongs to the ATP-dependent AMP-binding enzyme family.</text>
</comment>
<dbReference type="GO" id="GO:0009403">
    <property type="term" value="P:toxin biosynthetic process"/>
    <property type="evidence" value="ECO:0007669"/>
    <property type="project" value="UniProtKB-ARBA"/>
</dbReference>
<dbReference type="GO" id="GO:0043041">
    <property type="term" value="P:amino acid activation for nonribosomal peptide biosynthetic process"/>
    <property type="evidence" value="ECO:0007669"/>
    <property type="project" value="TreeGrafter"/>
</dbReference>
<dbReference type="FunFam" id="3.30.300.30:FF:000015">
    <property type="entry name" value="Nonribosomal peptide synthase SidD"/>
    <property type="match status" value="1"/>
</dbReference>
<evidence type="ECO:0000256" key="3">
    <source>
        <dbReference type="ARBA" id="ARBA00006432"/>
    </source>
</evidence>
<dbReference type="FunFam" id="3.40.50.12780:FF:000012">
    <property type="entry name" value="Non-ribosomal peptide synthetase"/>
    <property type="match status" value="1"/>
</dbReference>
<comment type="caution">
    <text evidence="8">The sequence shown here is derived from an EMBL/GenBank/DDBJ whole genome shotgun (WGS) entry which is preliminary data.</text>
</comment>
<dbReference type="InterPro" id="IPR010071">
    <property type="entry name" value="AA_adenyl_dom"/>
</dbReference>
<gene>
    <name evidence="8" type="ORF">G3M99_11845</name>
</gene>
<dbReference type="GO" id="GO:0031177">
    <property type="term" value="F:phosphopantetheine binding"/>
    <property type="evidence" value="ECO:0007669"/>
    <property type="project" value="TreeGrafter"/>
</dbReference>
<dbReference type="NCBIfam" id="TIGR01733">
    <property type="entry name" value="AA-adenyl-dom"/>
    <property type="match status" value="2"/>
</dbReference>
<sequence>MIKLDKINNKQILFNYEDMKDKIKNILSIKGDIEDNRNLLELGLNSLQIMRLVNQWRREGIDITFSKLISSPYLNQWWGLIKEQMKVECKNINEDKKSNIDEDNLEFIKSFPLTDVQYAYWVGRNESQPLGGVGCHAYFEIDCNDIMPDKLQKAWIRLLYHHPMLRARFLENGEQEILKNPYSKEIVINNFKDESLENIEKYLENIREKLSHRVLDVKNGQVCGLEVSLLPDNKTRIHFDIDLLVADMQSLQVIFRDLALIYDGVKELSAPIDWSFGKYLKRNQQRLLEEKKKAKNYWENNLNILPKGPTIPLEEIPENIIKPVFKRRKYFLNNSQWESLKSKAAANQVTPAMVLLAAYSEILDKWSENSKFLINMPLFDRETSEQGIEDVIADFTNVLLLPIDCNNIKPFLQRIKDIQKNFHKTVEYSSYSGIDILRDMGRLYPGEGSFAPVVFSCNYGTPLISEKFEKVLGKLSYMISQTPQVWLDFQVYEINNGLLLAWDSVDKLFPEGLIDDMFNKFKELINWIVNEESWSEVPESLYSIRELKSYDVENDKLSFKYKKCLHTSFFEIAKKTPNKIAVIDGVLGIKVSYEELAKDALKIATMLEKNGISNKDLVAVTLPRGIDQIKAVLGILAVGACYVPISEKQPYLRRNAIYKKANISFTITNEELYENIKWPTTNKILKIENSKEMELFIEFKKVSSDSLAYIIFTSGSTGEPKGVEISHCAAVNTIIDINKRYNVCNEDIVLALSSLDFDLSVYDIFGILSIGGTVVTITEDNYRDAASWVEIVQKYDVTIWNSVPILLDMFLLMAESKKVKMPSIRVAMLSGDWIGLDLPSRLYNISENAQMVAMGGATEASIWSNYFNVTLPLDSKWKSIPYGQPLTNQIYRVVDRKGRDCPNWVSGELWIGGVGVARGYAGDDELTKERFVEWNNNRWYLTGDIGRYWSDGNIEFLGRKDFQVKVRGHRIELGDIETAIKKYPNVQDAVVITIDDSYKNKHLVGYVISKNKYEDYNADDFNSIEENIKIFLHDILPDYMIPTRFVLLKELPLNINGKLDRKLLPLPSVEKNEKSEKHFMKPKTKTELLLSKIWCEILNINEININDNYFILGGDSLMATKLSTKIQKEFGVNLSLEMIFKNPVFIDEVDCIDSLLKNSNEIIKKDVQLPKVNQDLKNLYKPFPLTDIQKAYWIGRSGAYSLGKVATHYYFEFEGENLDVSRINNIWEKIIKRHDMMRAIILPDGENQQIYKDVPSYKIKVYDLNSKSLIDAEKTLKDVRIEMSHQKFITDKWPLFDVRASCFDKGKVRLHFSFDNIIFDGWSIFHILNEMADVYFNPEKPLSKLDFSFRDYVLATEKIKNSELYKRDKEYWFNKIKDLPMAPELPLAKNPDQLDNHQFTHYEKIIDKNNWTKFKKDITEFGLTPSAVLLAIYVEVIGAWSRHQKFTINLTRFNRMPIHPKINEIVGDFTSLTLLAIDNSLKDTFIERCKNIQQKLWQDIDHSYVSGVDVQRELAKINGKNQGMVMPVVFTSAIGYENKNSKEISRSLLGKRIYSISQTPQVWIDNQVIEENKELILTWDVVKELFPEGLTDDMFEAYSKTIDKVINDIKVWKKKSINIISIPNIEKRIEANSTKRPICYETLNSLFEKKALQYPNNIAISSTNYKLTYKELLKKVTNVSNVLIDKGVKPNNLVAVIMEKGWEQVVAVLGIIKAGAAYLPIDSNNPKDRLEMLLNEGAIKFVLTQGSIKDKLILPTKFELLEINNIANKESSHISQDVIVNPKDLAYVIYTSGSTGVPKGVMIDHIGAVNTILDINKRFLVGPEDSIIALSNLNFDLSVYDIFGTLAAGATIVFPDSDSIKDPSHWLELLEKYNITIWNTVPMFMQMFMEYLSNETRDLPQSLRLVLLSGDWIPLELSDKIKFHFKNTEVIGLGGATEASIWSNIYKIDKINANWKSIPYGKPMVNQHYYILNELMEECPNWVPGRLYIGGIGVAKGYWKNEKKTSERFILYPKTGEKIYYTGDLGRYWPDGNIEFLGREDSQIKLNGYRIELGEIESTIKLNKDIKDAVVIVDEKNNEERNLISYIVPKNKELSICFENVESDKKHIDKCLQHIKMSIEEEMNNLSNDVNLSKIVLFNNCLDHISIKAMCDTFNNIGIFSSDAKGEYTIEDIIKKYKLDNRFKTLITHWLETFVKEGILQKDCKGKYFNLYPIGNYKKNTEMINQLNSYPDLKEKIVLVDMKMHKDINTNISILKGEKDSREVVIDNSLCLTPNKLEKYNIGGDYYKGLLCKALKTFINSYNNKINILEIGGRMGNILSLIKECLPKENCEYIYTDESSYFLEKVKNEHKGSKIIDFKLLNVNKSPLNQGYEYHKYNIIVANNSIHRSKNIVKTLRFLKDMLAPGGILLVVEATENRKIQLNTVALLEDGFSNIEDIRKENNLPLLSNKQWIDILKSQGFSNIEFSLLYSKISKIFGQNLIIAEGPKTVKKFKSDALSNFMKEKLPNYMLPKKYFLLDEIPLSKNGKVDRKILEGFSENYNKNYKKSNVVPFTDIQIKIANSWKDILHNNEISVEDNFFKLGGDSLQAIQCVNILKDKYNIKLSLKNFFEASNIYDLEKLIENKSIETNLTETFVEGEI</sequence>
<dbReference type="InterPro" id="IPR036736">
    <property type="entry name" value="ACP-like_sf"/>
</dbReference>
<comment type="cofactor">
    <cofactor evidence="1">
        <name>pantetheine 4'-phosphate</name>
        <dbReference type="ChEBI" id="CHEBI:47942"/>
    </cofactor>
</comment>
<dbReference type="Gene3D" id="1.10.1200.10">
    <property type="entry name" value="ACP-like"/>
    <property type="match status" value="3"/>
</dbReference>
<dbReference type="SUPFAM" id="SSF53335">
    <property type="entry name" value="S-adenosyl-L-methionine-dependent methyltransferases"/>
    <property type="match status" value="1"/>
</dbReference>
<evidence type="ECO:0000313" key="9">
    <source>
        <dbReference type="Proteomes" id="UP000481872"/>
    </source>
</evidence>
<dbReference type="PROSITE" id="PS50075">
    <property type="entry name" value="CARRIER"/>
    <property type="match status" value="3"/>
</dbReference>
<keyword evidence="6" id="KW-0436">Ligase</keyword>
<dbReference type="InterPro" id="IPR057737">
    <property type="entry name" value="Condensation_MtbB-like"/>
</dbReference>
<dbReference type="GO" id="GO:0016874">
    <property type="term" value="F:ligase activity"/>
    <property type="evidence" value="ECO:0007669"/>
    <property type="project" value="UniProtKB-KW"/>
</dbReference>
<accession>A0A6M0H6Q1</accession>
<evidence type="ECO:0000256" key="5">
    <source>
        <dbReference type="ARBA" id="ARBA00022553"/>
    </source>
</evidence>
<dbReference type="Pfam" id="PF08242">
    <property type="entry name" value="Methyltransf_12"/>
    <property type="match status" value="1"/>
</dbReference>
<dbReference type="FunFam" id="3.30.559.10:FF:000023">
    <property type="entry name" value="Non-ribosomal peptide synthetase"/>
    <property type="match status" value="2"/>
</dbReference>
<proteinExistence type="inferred from homology"/>
<dbReference type="NCBIfam" id="NF003417">
    <property type="entry name" value="PRK04813.1"/>
    <property type="match status" value="3"/>
</dbReference>
<dbReference type="InterPro" id="IPR045851">
    <property type="entry name" value="AMP-bd_C_sf"/>
</dbReference>
<dbReference type="GO" id="GO:0008610">
    <property type="term" value="P:lipid biosynthetic process"/>
    <property type="evidence" value="ECO:0007669"/>
    <property type="project" value="UniProtKB-ARBA"/>
</dbReference>
<dbReference type="InterPro" id="IPR013217">
    <property type="entry name" value="Methyltransf_12"/>
</dbReference>
<feature type="domain" description="Carrier" evidence="7">
    <location>
        <begin position="1081"/>
        <end position="1156"/>
    </location>
</feature>
<dbReference type="Gene3D" id="3.30.559.10">
    <property type="entry name" value="Chloramphenicol acetyltransferase-like domain"/>
    <property type="match status" value="2"/>
</dbReference>
<protein>
    <submittedName>
        <fullName evidence="8">Amino acid adenylation domain-containing protein</fullName>
    </submittedName>
</protein>
<dbReference type="CDD" id="cd19535">
    <property type="entry name" value="Cyc_NRPS"/>
    <property type="match status" value="2"/>
</dbReference>
<dbReference type="PANTHER" id="PTHR45527:SF10">
    <property type="entry name" value="PYOCHELIN SYNTHASE PCHF"/>
    <property type="match status" value="1"/>
</dbReference>
<dbReference type="InterPro" id="IPR025110">
    <property type="entry name" value="AMP-bd_C"/>
</dbReference>
<dbReference type="FunFam" id="3.30.559.30:FF:000006">
    <property type="entry name" value="Yersiniabactin polyketide/non-ribosomal peptide synthetase"/>
    <property type="match status" value="1"/>
</dbReference>
<dbReference type="Gene3D" id="3.40.50.12780">
    <property type="entry name" value="N-terminal domain of ligase-like"/>
    <property type="match status" value="2"/>
</dbReference>
<dbReference type="InterPro" id="IPR042099">
    <property type="entry name" value="ANL_N_sf"/>
</dbReference>
<dbReference type="InterPro" id="IPR029063">
    <property type="entry name" value="SAM-dependent_MTases_sf"/>
</dbReference>
<dbReference type="Gene3D" id="3.30.300.30">
    <property type="match status" value="3"/>
</dbReference>
<evidence type="ECO:0000313" key="8">
    <source>
        <dbReference type="EMBL" id="NEU05531.1"/>
    </source>
</evidence>
<dbReference type="SUPFAM" id="SSF52777">
    <property type="entry name" value="CoA-dependent acyltransferases"/>
    <property type="match status" value="4"/>
</dbReference>
<feature type="domain" description="Carrier" evidence="7">
    <location>
        <begin position="10"/>
        <end position="85"/>
    </location>
</feature>
<dbReference type="Pfam" id="PF13193">
    <property type="entry name" value="AMP-binding_C"/>
    <property type="match status" value="1"/>
</dbReference>
<dbReference type="SUPFAM" id="SSF47336">
    <property type="entry name" value="ACP-like"/>
    <property type="match status" value="3"/>
</dbReference>
<dbReference type="InterPro" id="IPR000873">
    <property type="entry name" value="AMP-dep_synth/lig_dom"/>
</dbReference>
<dbReference type="InterPro" id="IPR009081">
    <property type="entry name" value="PP-bd_ACP"/>
</dbReference>
<organism evidence="8 9">
    <name type="scientific">Clostridium senegalense</name>
    <dbReference type="NCBI Taxonomy" id="1465809"/>
    <lineage>
        <taxon>Bacteria</taxon>
        <taxon>Bacillati</taxon>
        <taxon>Bacillota</taxon>
        <taxon>Clostridia</taxon>
        <taxon>Eubacteriales</taxon>
        <taxon>Clostridiaceae</taxon>
        <taxon>Clostridium</taxon>
    </lineage>
</organism>
<keyword evidence="9" id="KW-1185">Reference proteome</keyword>
<dbReference type="InterPro" id="IPR023213">
    <property type="entry name" value="CAT-like_dom_sf"/>
</dbReference>
<evidence type="ECO:0000256" key="6">
    <source>
        <dbReference type="ARBA" id="ARBA00022598"/>
    </source>
</evidence>
<feature type="domain" description="Carrier" evidence="7">
    <location>
        <begin position="2551"/>
        <end position="2626"/>
    </location>
</feature>
<dbReference type="Gene3D" id="3.30.559.30">
    <property type="entry name" value="Nonribosomal peptide synthetase, condensation domain"/>
    <property type="match status" value="2"/>
</dbReference>
<dbReference type="Gene3D" id="3.40.50.150">
    <property type="entry name" value="Vaccinia Virus protein VP39"/>
    <property type="match status" value="1"/>
</dbReference>
<dbReference type="Pfam" id="PF00550">
    <property type="entry name" value="PP-binding"/>
    <property type="match status" value="3"/>
</dbReference>
<dbReference type="CDD" id="cd02440">
    <property type="entry name" value="AdoMet_MTases"/>
    <property type="match status" value="1"/>
</dbReference>
<dbReference type="PANTHER" id="PTHR45527">
    <property type="entry name" value="NONRIBOSOMAL PEPTIDE SYNTHETASE"/>
    <property type="match status" value="1"/>
</dbReference>
<evidence type="ECO:0000259" key="7">
    <source>
        <dbReference type="PROSITE" id="PS50075"/>
    </source>
</evidence>
<dbReference type="EMBL" id="JAAGPU010000021">
    <property type="protein sequence ID" value="NEU05531.1"/>
    <property type="molecule type" value="Genomic_DNA"/>
</dbReference>
<dbReference type="InterPro" id="IPR020845">
    <property type="entry name" value="AMP-binding_CS"/>
</dbReference>